<dbReference type="InterPro" id="IPR025136">
    <property type="entry name" value="MAP3K_TRAF-bd"/>
</dbReference>
<dbReference type="InterPro" id="IPR046872">
    <property type="entry name" value="DRHyd-ASK"/>
</dbReference>
<feature type="domain" description="MAP3K deoxyribohydrolase" evidence="2">
    <location>
        <begin position="50"/>
        <end position="85"/>
    </location>
</feature>
<gene>
    <name evidence="3" type="ORF">HPB52_012009</name>
</gene>
<proteinExistence type="predicted"/>
<sequence>MSEVDARSCCSVASTGHPQGKMNIACIIDLTTGTGAAGGRLAQRKAAYEEIKKASNCVGATLHELPFKKLDFGETKVLEQFHDADVAIIDVSIQDQRNALFYHLGVRESLAMKQNMILYNDHAPGEAYSIKVEAYFHKHFTYLDS</sequence>
<dbReference type="VEuPathDB" id="VectorBase:RSAN_033489"/>
<dbReference type="Pfam" id="PF20309">
    <property type="entry name" value="DRHyd-ASK"/>
    <property type="match status" value="1"/>
</dbReference>
<organism evidence="3 4">
    <name type="scientific">Rhipicephalus sanguineus</name>
    <name type="common">Brown dog tick</name>
    <name type="synonym">Ixodes sanguineus</name>
    <dbReference type="NCBI Taxonomy" id="34632"/>
    <lineage>
        <taxon>Eukaryota</taxon>
        <taxon>Metazoa</taxon>
        <taxon>Ecdysozoa</taxon>
        <taxon>Arthropoda</taxon>
        <taxon>Chelicerata</taxon>
        <taxon>Arachnida</taxon>
        <taxon>Acari</taxon>
        <taxon>Parasitiformes</taxon>
        <taxon>Ixodida</taxon>
        <taxon>Ixodoidea</taxon>
        <taxon>Ixodidae</taxon>
        <taxon>Rhipicephalinae</taxon>
        <taxon>Rhipicephalus</taxon>
        <taxon>Rhipicephalus</taxon>
    </lineage>
</organism>
<protein>
    <submittedName>
        <fullName evidence="3">Uncharacterized protein</fullName>
    </submittedName>
</protein>
<reference evidence="3" key="1">
    <citation type="journal article" date="2020" name="Cell">
        <title>Large-Scale Comparative Analyses of Tick Genomes Elucidate Their Genetic Diversity and Vector Capacities.</title>
        <authorList>
            <consortium name="Tick Genome and Microbiome Consortium (TIGMIC)"/>
            <person name="Jia N."/>
            <person name="Wang J."/>
            <person name="Shi W."/>
            <person name="Du L."/>
            <person name="Sun Y."/>
            <person name="Zhan W."/>
            <person name="Jiang J.F."/>
            <person name="Wang Q."/>
            <person name="Zhang B."/>
            <person name="Ji P."/>
            <person name="Bell-Sakyi L."/>
            <person name="Cui X.M."/>
            <person name="Yuan T.T."/>
            <person name="Jiang B.G."/>
            <person name="Yang W.F."/>
            <person name="Lam T.T."/>
            <person name="Chang Q.C."/>
            <person name="Ding S.J."/>
            <person name="Wang X.J."/>
            <person name="Zhu J.G."/>
            <person name="Ruan X.D."/>
            <person name="Zhao L."/>
            <person name="Wei J.T."/>
            <person name="Ye R.Z."/>
            <person name="Que T.C."/>
            <person name="Du C.H."/>
            <person name="Zhou Y.H."/>
            <person name="Cheng J.X."/>
            <person name="Dai P.F."/>
            <person name="Guo W.B."/>
            <person name="Han X.H."/>
            <person name="Huang E.J."/>
            <person name="Li L.F."/>
            <person name="Wei W."/>
            <person name="Gao Y.C."/>
            <person name="Liu J.Z."/>
            <person name="Shao H.Z."/>
            <person name="Wang X."/>
            <person name="Wang C.C."/>
            <person name="Yang T.C."/>
            <person name="Huo Q.B."/>
            <person name="Li W."/>
            <person name="Chen H.Y."/>
            <person name="Chen S.E."/>
            <person name="Zhou L.G."/>
            <person name="Ni X.B."/>
            <person name="Tian J.H."/>
            <person name="Sheng Y."/>
            <person name="Liu T."/>
            <person name="Pan Y.S."/>
            <person name="Xia L.Y."/>
            <person name="Li J."/>
            <person name="Zhao F."/>
            <person name="Cao W.C."/>
        </authorList>
    </citation>
    <scope>NUCLEOTIDE SEQUENCE</scope>
    <source>
        <strain evidence="3">Rsan-2018</strain>
    </source>
</reference>
<dbReference type="AlphaFoldDB" id="A0A9D4SSZ1"/>
<name>A0A9D4SSZ1_RHISA</name>
<feature type="domain" description="MAP3K TRAFs-binding" evidence="1">
    <location>
        <begin position="100"/>
        <end position="140"/>
    </location>
</feature>
<dbReference type="Pfam" id="PF13281">
    <property type="entry name" value="MAP3K_TRAF_bd"/>
    <property type="match status" value="1"/>
</dbReference>
<accession>A0A9D4SSZ1</accession>
<keyword evidence="4" id="KW-1185">Reference proteome</keyword>
<evidence type="ECO:0000313" key="3">
    <source>
        <dbReference type="EMBL" id="KAH7947445.1"/>
    </source>
</evidence>
<evidence type="ECO:0000259" key="1">
    <source>
        <dbReference type="Pfam" id="PF13281"/>
    </source>
</evidence>
<dbReference type="EMBL" id="JABSTV010001252">
    <property type="protein sequence ID" value="KAH7947445.1"/>
    <property type="molecule type" value="Genomic_DNA"/>
</dbReference>
<dbReference type="Proteomes" id="UP000821837">
    <property type="component" value="Chromosome 6"/>
</dbReference>
<evidence type="ECO:0000313" key="4">
    <source>
        <dbReference type="Proteomes" id="UP000821837"/>
    </source>
</evidence>
<comment type="caution">
    <text evidence="3">The sequence shown here is derived from an EMBL/GenBank/DDBJ whole genome shotgun (WGS) entry which is preliminary data.</text>
</comment>
<reference evidence="3" key="2">
    <citation type="submission" date="2021-09" db="EMBL/GenBank/DDBJ databases">
        <authorList>
            <person name="Jia N."/>
            <person name="Wang J."/>
            <person name="Shi W."/>
            <person name="Du L."/>
            <person name="Sun Y."/>
            <person name="Zhan W."/>
            <person name="Jiang J."/>
            <person name="Wang Q."/>
            <person name="Zhang B."/>
            <person name="Ji P."/>
            <person name="Sakyi L.B."/>
            <person name="Cui X."/>
            <person name="Yuan T."/>
            <person name="Jiang B."/>
            <person name="Yang W."/>
            <person name="Lam T.T.-Y."/>
            <person name="Chang Q."/>
            <person name="Ding S."/>
            <person name="Wang X."/>
            <person name="Zhu J."/>
            <person name="Ruan X."/>
            <person name="Zhao L."/>
            <person name="Wei J."/>
            <person name="Que T."/>
            <person name="Du C."/>
            <person name="Cheng J."/>
            <person name="Dai P."/>
            <person name="Han X."/>
            <person name="Huang E."/>
            <person name="Gao Y."/>
            <person name="Liu J."/>
            <person name="Shao H."/>
            <person name="Ye R."/>
            <person name="Li L."/>
            <person name="Wei W."/>
            <person name="Wang X."/>
            <person name="Wang C."/>
            <person name="Huo Q."/>
            <person name="Li W."/>
            <person name="Guo W."/>
            <person name="Chen H."/>
            <person name="Chen S."/>
            <person name="Zhou L."/>
            <person name="Zhou L."/>
            <person name="Ni X."/>
            <person name="Tian J."/>
            <person name="Zhou Y."/>
            <person name="Sheng Y."/>
            <person name="Liu T."/>
            <person name="Pan Y."/>
            <person name="Xia L."/>
            <person name="Li J."/>
            <person name="Zhao F."/>
            <person name="Cao W."/>
        </authorList>
    </citation>
    <scope>NUCLEOTIDE SEQUENCE</scope>
    <source>
        <strain evidence="3">Rsan-2018</strain>
        <tissue evidence="3">Larvae</tissue>
    </source>
</reference>
<evidence type="ECO:0000259" key="2">
    <source>
        <dbReference type="Pfam" id="PF20309"/>
    </source>
</evidence>